<dbReference type="Proteomes" id="UP000234882">
    <property type="component" value="Chromosome"/>
</dbReference>
<name>A0A2K9MGQ5_9RHOB</name>
<dbReference type="GO" id="GO:0016787">
    <property type="term" value="F:hydrolase activity"/>
    <property type="evidence" value="ECO:0007669"/>
    <property type="project" value="UniProtKB-KW"/>
</dbReference>
<evidence type="ECO:0000259" key="1">
    <source>
        <dbReference type="Pfam" id="PF02129"/>
    </source>
</evidence>
<dbReference type="InterPro" id="IPR029058">
    <property type="entry name" value="AB_hydrolase_fold"/>
</dbReference>
<keyword evidence="3" id="KW-1185">Reference proteome</keyword>
<protein>
    <submittedName>
        <fullName evidence="2">Alpha/beta hydrolase</fullName>
    </submittedName>
</protein>
<evidence type="ECO:0000313" key="2">
    <source>
        <dbReference type="EMBL" id="AUM74831.1"/>
    </source>
</evidence>
<organism evidence="2 3">
    <name type="scientific">Paracoccus jeotgali</name>
    <dbReference type="NCBI Taxonomy" id="2065379"/>
    <lineage>
        <taxon>Bacteria</taxon>
        <taxon>Pseudomonadati</taxon>
        <taxon>Pseudomonadota</taxon>
        <taxon>Alphaproteobacteria</taxon>
        <taxon>Rhodobacterales</taxon>
        <taxon>Paracoccaceae</taxon>
        <taxon>Paracoccus</taxon>
    </lineage>
</organism>
<dbReference type="OrthoDB" id="9800435at2"/>
<keyword evidence="2" id="KW-0378">Hydrolase</keyword>
<sequence>MPELIFAGPDGRLEGRYHTQPKPDAPIAIILHPHPQFGGTMNNRVVYNLHYAFHKIGFTVMRFNFRGVGRSQGEFDQGIGELSDAAAALDYLQAMNPSSKHCWVAGFSFGAWIGMQLLMRRPEITGFISVSPQANLYDFSFLAPCPASGLIINGSADRVAPAKDTEALVGKLREQKGITISHEVIEGADHFFRDDEAHMAPMIDTVQNYVRRRLTETSR</sequence>
<accession>A0A2K9MGQ5</accession>
<gene>
    <name evidence="2" type="ORF">CYR75_11580</name>
</gene>
<feature type="domain" description="Xaa-Pro dipeptidyl-peptidase-like" evidence="1">
    <location>
        <begin position="20"/>
        <end position="138"/>
    </location>
</feature>
<dbReference type="EMBL" id="CP025583">
    <property type="protein sequence ID" value="AUM74831.1"/>
    <property type="molecule type" value="Genomic_DNA"/>
</dbReference>
<dbReference type="InterPro" id="IPR000383">
    <property type="entry name" value="Xaa-Pro-like_dom"/>
</dbReference>
<dbReference type="AlphaFoldDB" id="A0A2K9MGQ5"/>
<dbReference type="RefSeq" id="WP_101500176.1">
    <property type="nucleotide sequence ID" value="NZ_CP025583.1"/>
</dbReference>
<dbReference type="KEGG" id="paru:CYR75_11580"/>
<proteinExistence type="predicted"/>
<reference evidence="3" key="1">
    <citation type="submission" date="2017-12" db="EMBL/GenBank/DDBJ databases">
        <title>Genomic analysis of Paracoccus sp. CBA4604.</title>
        <authorList>
            <person name="Roh S.W."/>
            <person name="Kim J.Y."/>
            <person name="Kim J.S."/>
        </authorList>
    </citation>
    <scope>NUCLEOTIDE SEQUENCE [LARGE SCALE GENOMIC DNA]</scope>
    <source>
        <strain evidence="3">CBA4604</strain>
    </source>
</reference>
<dbReference type="SUPFAM" id="SSF53474">
    <property type="entry name" value="alpha/beta-Hydrolases"/>
    <property type="match status" value="1"/>
</dbReference>
<dbReference type="Pfam" id="PF02129">
    <property type="entry name" value="Peptidase_S15"/>
    <property type="match status" value="1"/>
</dbReference>
<dbReference type="PANTHER" id="PTHR42103:SF2">
    <property type="entry name" value="AB HYDROLASE-1 DOMAIN-CONTAINING PROTEIN"/>
    <property type="match status" value="1"/>
</dbReference>
<dbReference type="PANTHER" id="PTHR42103">
    <property type="entry name" value="ALPHA/BETA-HYDROLASES SUPERFAMILY PROTEIN"/>
    <property type="match status" value="1"/>
</dbReference>
<evidence type="ECO:0000313" key="3">
    <source>
        <dbReference type="Proteomes" id="UP000234882"/>
    </source>
</evidence>
<dbReference type="Gene3D" id="3.40.50.1820">
    <property type="entry name" value="alpha/beta hydrolase"/>
    <property type="match status" value="1"/>
</dbReference>